<evidence type="ECO:0000313" key="1">
    <source>
        <dbReference type="EMBL" id="KAJ8945997.1"/>
    </source>
</evidence>
<organism evidence="1 2">
    <name type="scientific">Aromia moschata</name>
    <dbReference type="NCBI Taxonomy" id="1265417"/>
    <lineage>
        <taxon>Eukaryota</taxon>
        <taxon>Metazoa</taxon>
        <taxon>Ecdysozoa</taxon>
        <taxon>Arthropoda</taxon>
        <taxon>Hexapoda</taxon>
        <taxon>Insecta</taxon>
        <taxon>Pterygota</taxon>
        <taxon>Neoptera</taxon>
        <taxon>Endopterygota</taxon>
        <taxon>Coleoptera</taxon>
        <taxon>Polyphaga</taxon>
        <taxon>Cucujiformia</taxon>
        <taxon>Chrysomeloidea</taxon>
        <taxon>Cerambycidae</taxon>
        <taxon>Cerambycinae</taxon>
        <taxon>Callichromatini</taxon>
        <taxon>Aromia</taxon>
    </lineage>
</organism>
<comment type="caution">
    <text evidence="1">The sequence shown here is derived from an EMBL/GenBank/DDBJ whole genome shotgun (WGS) entry which is preliminary data.</text>
</comment>
<dbReference type="Proteomes" id="UP001162162">
    <property type="component" value="Unassembled WGS sequence"/>
</dbReference>
<evidence type="ECO:0000313" key="2">
    <source>
        <dbReference type="Proteomes" id="UP001162162"/>
    </source>
</evidence>
<keyword evidence="2" id="KW-1185">Reference proteome</keyword>
<gene>
    <name evidence="1" type="ORF">NQ318_017113</name>
</gene>
<reference evidence="1" key="1">
    <citation type="journal article" date="2023" name="Insect Mol. Biol.">
        <title>Genome sequencing provides insights into the evolution of gene families encoding plant cell wall-degrading enzymes in longhorned beetles.</title>
        <authorList>
            <person name="Shin N.R."/>
            <person name="Okamura Y."/>
            <person name="Kirsch R."/>
            <person name="Pauchet Y."/>
        </authorList>
    </citation>
    <scope>NUCLEOTIDE SEQUENCE</scope>
    <source>
        <strain evidence="1">AMC_N1</strain>
    </source>
</reference>
<proteinExistence type="predicted"/>
<dbReference type="AlphaFoldDB" id="A0AAV8Y3J7"/>
<sequence length="27" mass="3006">MTTSVRGIPRSRLCGSAIVLRRMLPFS</sequence>
<dbReference type="EMBL" id="JAPWTK010000201">
    <property type="protein sequence ID" value="KAJ8945997.1"/>
    <property type="molecule type" value="Genomic_DNA"/>
</dbReference>
<name>A0AAV8Y3J7_9CUCU</name>
<accession>A0AAV8Y3J7</accession>
<protein>
    <submittedName>
        <fullName evidence="1">Uncharacterized protein</fullName>
    </submittedName>
</protein>